<dbReference type="OrthoDB" id="3298440at2"/>
<dbReference type="GO" id="GO:0016987">
    <property type="term" value="F:sigma factor activity"/>
    <property type="evidence" value="ECO:0007669"/>
    <property type="project" value="TreeGrafter"/>
</dbReference>
<proteinExistence type="predicted"/>
<reference evidence="1 2" key="1">
    <citation type="submission" date="2016-10" db="EMBL/GenBank/DDBJ databases">
        <authorList>
            <person name="de Groot N.N."/>
        </authorList>
    </citation>
    <scope>NUCLEOTIDE SEQUENCE [LARGE SCALE GENOMIC DNA]</scope>
    <source>
        <strain evidence="1 2">OK461</strain>
    </source>
</reference>
<name>A0A1I2LQ06_9ACTN</name>
<accession>A0A1I2LQ06</accession>
<dbReference type="RefSeq" id="WP_075030289.1">
    <property type="nucleotide sequence ID" value="NZ_FONR01000012.1"/>
</dbReference>
<dbReference type="AlphaFoldDB" id="A0A1I2LQ06"/>
<dbReference type="PANTHER" id="PTHR30173">
    <property type="entry name" value="SIGMA 19 FACTOR"/>
    <property type="match status" value="1"/>
</dbReference>
<sequence>MDEADVVSIAELLDERRYLLDVACWMLGSAGEAECVVDEVYRRWYGLSGAARREIARPRSWLARSTGRSCLSRLAPVERSGDTALEAGAEGVEAGVGLEVEVSRVLLDALGCLSPDERARASLRVRRSDPVAPWEHDALVRAVGRACLDGDARHLVSLLCPDVTAFFDGGGKVRALSRPVHGGRQVAHSLLTLLARRPRTALTAQSVNGRTGLVARYGRQVAAVISLDAADHRVIQVWAILNPDKLRSWNQA</sequence>
<dbReference type="InterPro" id="IPR052704">
    <property type="entry name" value="ECF_Sigma-70_Domain"/>
</dbReference>
<evidence type="ECO:0000313" key="2">
    <source>
        <dbReference type="Proteomes" id="UP000181942"/>
    </source>
</evidence>
<dbReference type="Proteomes" id="UP000181942">
    <property type="component" value="Unassembled WGS sequence"/>
</dbReference>
<dbReference type="PANTHER" id="PTHR30173:SF43">
    <property type="entry name" value="ECF RNA POLYMERASE SIGMA FACTOR SIGI-RELATED"/>
    <property type="match status" value="1"/>
</dbReference>
<evidence type="ECO:0000313" key="1">
    <source>
        <dbReference type="EMBL" id="SFF80658.1"/>
    </source>
</evidence>
<dbReference type="SUPFAM" id="SSF54427">
    <property type="entry name" value="NTF2-like"/>
    <property type="match status" value="1"/>
</dbReference>
<organism evidence="1 2">
    <name type="scientific">Streptomyces mirabilis</name>
    <dbReference type="NCBI Taxonomy" id="68239"/>
    <lineage>
        <taxon>Bacteria</taxon>
        <taxon>Bacillati</taxon>
        <taxon>Actinomycetota</taxon>
        <taxon>Actinomycetes</taxon>
        <taxon>Kitasatosporales</taxon>
        <taxon>Streptomycetaceae</taxon>
        <taxon>Streptomyces</taxon>
    </lineage>
</organism>
<dbReference type="InterPro" id="IPR032710">
    <property type="entry name" value="NTF2-like_dom_sf"/>
</dbReference>
<dbReference type="EMBL" id="FONR01000012">
    <property type="protein sequence ID" value="SFF80658.1"/>
    <property type="molecule type" value="Genomic_DNA"/>
</dbReference>
<gene>
    <name evidence="1" type="ORF">SAMN02787118_11298</name>
</gene>
<protein>
    <submittedName>
        <fullName evidence="1">RNA polymerase sigma-70 factor, ECF subfamily</fullName>
    </submittedName>
</protein>